<organism evidence="2">
    <name type="scientific">hydrothermal vent metagenome</name>
    <dbReference type="NCBI Taxonomy" id="652676"/>
    <lineage>
        <taxon>unclassified sequences</taxon>
        <taxon>metagenomes</taxon>
        <taxon>ecological metagenomes</taxon>
    </lineage>
</organism>
<name>A0A3B0UBX5_9ZZZZ</name>
<feature type="domain" description="Molybdenum cofactor sulfurase middle" evidence="1">
    <location>
        <begin position="2"/>
        <end position="63"/>
    </location>
</feature>
<evidence type="ECO:0000313" key="2">
    <source>
        <dbReference type="EMBL" id="VAW28465.1"/>
    </source>
</evidence>
<protein>
    <submittedName>
        <fullName evidence="2">Flavodoxin reductases (Ferredoxin-NADPH reductases) family 1</fullName>
    </submittedName>
</protein>
<dbReference type="SUPFAM" id="SSF141673">
    <property type="entry name" value="MOSC N-terminal domain-like"/>
    <property type="match status" value="1"/>
</dbReference>
<dbReference type="Pfam" id="PF03476">
    <property type="entry name" value="MOSC_N"/>
    <property type="match status" value="1"/>
</dbReference>
<dbReference type="EMBL" id="UOES01000406">
    <property type="protein sequence ID" value="VAW28465.1"/>
    <property type="molecule type" value="Genomic_DNA"/>
</dbReference>
<gene>
    <name evidence="2" type="ORF">MNBD_BACTEROID06-799</name>
</gene>
<sequence>MKIASIHIYPIKSLGGISLQSANVLGKGLAYDRRWVLIDGEGLFQSQRTLPNMALFSVLLNKESLT</sequence>
<dbReference type="AlphaFoldDB" id="A0A3B0UBX5"/>
<evidence type="ECO:0000259" key="1">
    <source>
        <dbReference type="Pfam" id="PF03476"/>
    </source>
</evidence>
<accession>A0A3B0UBX5</accession>
<reference evidence="2" key="1">
    <citation type="submission" date="2018-06" db="EMBL/GenBank/DDBJ databases">
        <authorList>
            <person name="Zhirakovskaya E."/>
        </authorList>
    </citation>
    <scope>NUCLEOTIDE SEQUENCE</scope>
</reference>
<feature type="non-terminal residue" evidence="2">
    <location>
        <position position="66"/>
    </location>
</feature>
<dbReference type="InterPro" id="IPR005303">
    <property type="entry name" value="MOCOS_middle"/>
</dbReference>
<proteinExistence type="predicted"/>